<dbReference type="RefSeq" id="WP_060296296.1">
    <property type="nucleotide sequence ID" value="NZ_LPJX01000009.1"/>
</dbReference>
<dbReference type="InterPro" id="IPR011701">
    <property type="entry name" value="MFS"/>
</dbReference>
<comment type="function">
    <text evidence="1">Resistance to tetracycline by an active tetracycline efflux. This is an energy-dependent process that decreases the accumulation of the antibiotic in whole cells. This protein functions as a metal-tetracycline/H(+) antiporter.</text>
</comment>
<feature type="transmembrane region" description="Helical" evidence="9">
    <location>
        <begin position="164"/>
        <end position="185"/>
    </location>
</feature>
<dbReference type="InterPro" id="IPR005829">
    <property type="entry name" value="Sugar_transporter_CS"/>
</dbReference>
<feature type="transmembrane region" description="Helical" evidence="9">
    <location>
        <begin position="197"/>
        <end position="218"/>
    </location>
</feature>
<feature type="transmembrane region" description="Helical" evidence="9">
    <location>
        <begin position="311"/>
        <end position="330"/>
    </location>
</feature>
<evidence type="ECO:0000256" key="1">
    <source>
        <dbReference type="ARBA" id="ARBA00003279"/>
    </source>
</evidence>
<dbReference type="EMBL" id="LPJX01000009">
    <property type="protein sequence ID" value="KWF71187.1"/>
    <property type="molecule type" value="Genomic_DNA"/>
</dbReference>
<comment type="similarity">
    <text evidence="3">Belongs to the major facilitator superfamily. TCR/Tet family.</text>
</comment>
<dbReference type="SUPFAM" id="SSF103473">
    <property type="entry name" value="MFS general substrate transporter"/>
    <property type="match status" value="1"/>
</dbReference>
<evidence type="ECO:0000256" key="5">
    <source>
        <dbReference type="ARBA" id="ARBA00022475"/>
    </source>
</evidence>
<keyword evidence="7 9" id="KW-1133">Transmembrane helix</keyword>
<evidence type="ECO:0000256" key="7">
    <source>
        <dbReference type="ARBA" id="ARBA00022989"/>
    </source>
</evidence>
<dbReference type="CDD" id="cd17320">
    <property type="entry name" value="MFS_MdfA_MDR_like"/>
    <property type="match status" value="1"/>
</dbReference>
<dbReference type="PANTHER" id="PTHR42718">
    <property type="entry name" value="MAJOR FACILITATOR SUPERFAMILY MULTIDRUG TRANSPORTER MFSC"/>
    <property type="match status" value="1"/>
</dbReference>
<feature type="transmembrane region" description="Helical" evidence="9">
    <location>
        <begin position="336"/>
        <end position="353"/>
    </location>
</feature>
<organism evidence="11 12">
    <name type="scientific">Burkholderia pseudomultivorans</name>
    <dbReference type="NCBI Taxonomy" id="1207504"/>
    <lineage>
        <taxon>Bacteria</taxon>
        <taxon>Pseudomonadati</taxon>
        <taxon>Pseudomonadota</taxon>
        <taxon>Betaproteobacteria</taxon>
        <taxon>Burkholderiales</taxon>
        <taxon>Burkholderiaceae</taxon>
        <taxon>Burkholderia</taxon>
        <taxon>Burkholderia cepacia complex</taxon>
    </lineage>
</organism>
<feature type="transmembrane region" description="Helical" evidence="9">
    <location>
        <begin position="44"/>
        <end position="66"/>
    </location>
</feature>
<evidence type="ECO:0000256" key="4">
    <source>
        <dbReference type="ARBA" id="ARBA00022448"/>
    </source>
</evidence>
<dbReference type="Proteomes" id="UP000061512">
    <property type="component" value="Unassembled WGS sequence"/>
</dbReference>
<accession>A0A132F716</accession>
<comment type="subcellular location">
    <subcellularLocation>
        <location evidence="2">Cell membrane</location>
        <topology evidence="2">Multi-pass membrane protein</topology>
    </subcellularLocation>
</comment>
<dbReference type="InterPro" id="IPR036259">
    <property type="entry name" value="MFS_trans_sf"/>
</dbReference>
<evidence type="ECO:0000256" key="6">
    <source>
        <dbReference type="ARBA" id="ARBA00022692"/>
    </source>
</evidence>
<evidence type="ECO:0000256" key="8">
    <source>
        <dbReference type="ARBA" id="ARBA00023136"/>
    </source>
</evidence>
<feature type="transmembrane region" description="Helical" evidence="9">
    <location>
        <begin position="73"/>
        <end position="94"/>
    </location>
</feature>
<keyword evidence="5" id="KW-1003">Cell membrane</keyword>
<gene>
    <name evidence="11" type="ORF">WT57_08600</name>
</gene>
<feature type="transmembrane region" description="Helical" evidence="9">
    <location>
        <begin position="244"/>
        <end position="268"/>
    </location>
</feature>
<evidence type="ECO:0000256" key="3">
    <source>
        <dbReference type="ARBA" id="ARBA00007520"/>
    </source>
</evidence>
<dbReference type="InterPro" id="IPR020846">
    <property type="entry name" value="MFS_dom"/>
</dbReference>
<evidence type="ECO:0000256" key="9">
    <source>
        <dbReference type="SAM" id="Phobius"/>
    </source>
</evidence>
<proteinExistence type="inferred from homology"/>
<sequence>MRPRLARGLFLRGAPPPGACAEETRLQPTRPTAFRSSAPAQATLILLCALSVLPLSLFLPSLPAIARDLRADYALVGLSLGGYAAVAALLELVMGPLSDRFGRRPIVLTSVGVFALGSLGCALATDIRVFLACRLMQAAITSVYPVSMATIRDAGGGSRAASRIGYAAMAAAFAPMIGPMIGPTLGGMLDQAAGWRASFWLLAAIGIALFGWCGFDLAETHTRRASTLARQFRAYPALFRARRFWAYALCMAFSTGAFYAFLAGAPLAAQTRFAIPPTEIGFYMGTITAGFVGGSFLTARVAQRCSLTATILGGRLVACAGPLIALGLMFGGATHAAAWFGPCVLVGIGNGLTNPGAHAGALSVRPELAGSASGLAGAMTIAGGAALSSLTGALLTTRNAGWAPLAMMLLSAALALLAALYVRALDPRDGERAAAALD</sequence>
<dbReference type="PROSITE" id="PS00216">
    <property type="entry name" value="SUGAR_TRANSPORT_1"/>
    <property type="match status" value="1"/>
</dbReference>
<comment type="caution">
    <text evidence="11">The sequence shown here is derived from an EMBL/GenBank/DDBJ whole genome shotgun (WGS) entry which is preliminary data.</text>
</comment>
<keyword evidence="8 9" id="KW-0472">Membrane</keyword>
<feature type="transmembrane region" description="Helical" evidence="9">
    <location>
        <begin position="106"/>
        <end position="127"/>
    </location>
</feature>
<feature type="transmembrane region" description="Helical" evidence="9">
    <location>
        <begin position="280"/>
        <end position="299"/>
    </location>
</feature>
<keyword evidence="4" id="KW-0813">Transport</keyword>
<dbReference type="Gene3D" id="1.20.1720.10">
    <property type="entry name" value="Multidrug resistance protein D"/>
    <property type="match status" value="1"/>
</dbReference>
<evidence type="ECO:0000256" key="2">
    <source>
        <dbReference type="ARBA" id="ARBA00004651"/>
    </source>
</evidence>
<dbReference type="GO" id="GO:0005886">
    <property type="term" value="C:plasma membrane"/>
    <property type="evidence" value="ECO:0007669"/>
    <property type="project" value="UniProtKB-SubCell"/>
</dbReference>
<evidence type="ECO:0000313" key="11">
    <source>
        <dbReference type="EMBL" id="KWF71187.1"/>
    </source>
</evidence>
<evidence type="ECO:0000259" key="10">
    <source>
        <dbReference type="PROSITE" id="PS50850"/>
    </source>
</evidence>
<evidence type="ECO:0000313" key="12">
    <source>
        <dbReference type="Proteomes" id="UP000061512"/>
    </source>
</evidence>
<dbReference type="PROSITE" id="PS50850">
    <property type="entry name" value="MFS"/>
    <property type="match status" value="1"/>
</dbReference>
<feature type="transmembrane region" description="Helical" evidence="9">
    <location>
        <begin position="374"/>
        <end position="395"/>
    </location>
</feature>
<dbReference type="InterPro" id="IPR001958">
    <property type="entry name" value="Tet-R_TetA/multi-R_MdtG-like"/>
</dbReference>
<feature type="transmembrane region" description="Helical" evidence="9">
    <location>
        <begin position="401"/>
        <end position="422"/>
    </location>
</feature>
<dbReference type="GO" id="GO:0022857">
    <property type="term" value="F:transmembrane transporter activity"/>
    <property type="evidence" value="ECO:0007669"/>
    <property type="project" value="InterPro"/>
</dbReference>
<dbReference type="Pfam" id="PF07690">
    <property type="entry name" value="MFS_1"/>
    <property type="match status" value="1"/>
</dbReference>
<name>A0A132F716_9BURK</name>
<reference evidence="11 12" key="1">
    <citation type="submission" date="2015-11" db="EMBL/GenBank/DDBJ databases">
        <title>Expanding the genomic diversity of Burkholderia species for the development of highly accurate diagnostics.</title>
        <authorList>
            <person name="Sahl J."/>
            <person name="Keim P."/>
            <person name="Wagner D."/>
        </authorList>
    </citation>
    <scope>NUCLEOTIDE SEQUENCE [LARGE SCALE GENOMIC DNA]</scope>
    <source>
        <strain evidence="11 12">MSMB574WGS</strain>
    </source>
</reference>
<keyword evidence="6 9" id="KW-0812">Transmembrane</keyword>
<dbReference type="PANTHER" id="PTHR42718:SF46">
    <property type="entry name" value="BLR6921 PROTEIN"/>
    <property type="match status" value="1"/>
</dbReference>
<dbReference type="PRINTS" id="PR01035">
    <property type="entry name" value="TCRTETA"/>
</dbReference>
<protein>
    <submittedName>
        <fullName evidence="11">MFS transporter</fullName>
    </submittedName>
</protein>
<dbReference type="AlphaFoldDB" id="A0A132F716"/>
<feature type="domain" description="Major facilitator superfamily (MFS) profile" evidence="10">
    <location>
        <begin position="40"/>
        <end position="430"/>
    </location>
</feature>